<evidence type="ECO:0000256" key="4">
    <source>
        <dbReference type="ARBA" id="ARBA00022989"/>
    </source>
</evidence>
<dbReference type="GO" id="GO:0005886">
    <property type="term" value="C:plasma membrane"/>
    <property type="evidence" value="ECO:0007669"/>
    <property type="project" value="UniProtKB-SubCell"/>
</dbReference>
<dbReference type="AlphaFoldDB" id="A0A1L8QRZ9"/>
<feature type="domain" description="ABC3 transporter permease C-terminal" evidence="7">
    <location>
        <begin position="63"/>
        <end position="179"/>
    </location>
</feature>
<feature type="transmembrane region" description="Helical" evidence="6">
    <location>
        <begin position="54"/>
        <end position="83"/>
    </location>
</feature>
<feature type="transmembrane region" description="Helical" evidence="6">
    <location>
        <begin position="14"/>
        <end position="34"/>
    </location>
</feature>
<evidence type="ECO:0000259" key="7">
    <source>
        <dbReference type="Pfam" id="PF02687"/>
    </source>
</evidence>
<name>A0A1L8QRZ9_9ENTE</name>
<dbReference type="Pfam" id="PF02687">
    <property type="entry name" value="FtsX"/>
    <property type="match status" value="1"/>
</dbReference>
<keyword evidence="2 6" id="KW-1003">Cell membrane</keyword>
<dbReference type="RefSeq" id="WP_071875011.1">
    <property type="nucleotide sequence ID" value="NZ_JBHSHF010000015.1"/>
</dbReference>
<evidence type="ECO:0000313" key="8">
    <source>
        <dbReference type="EMBL" id="OJG10295.1"/>
    </source>
</evidence>
<keyword evidence="3 6" id="KW-0812">Transmembrane</keyword>
<feature type="transmembrane region" description="Helical" evidence="6">
    <location>
        <begin position="485"/>
        <end position="514"/>
    </location>
</feature>
<feature type="transmembrane region" description="Helical" evidence="6">
    <location>
        <begin position="199"/>
        <end position="219"/>
    </location>
</feature>
<keyword evidence="4 6" id="KW-1133">Transmembrane helix</keyword>
<feature type="transmembrane region" description="Helical" evidence="6">
    <location>
        <begin position="104"/>
        <end position="128"/>
    </location>
</feature>
<proteinExistence type="inferred from homology"/>
<keyword evidence="9" id="KW-1185">Reference proteome</keyword>
<evidence type="ECO:0000256" key="6">
    <source>
        <dbReference type="PIRNR" id="PIRNR018968"/>
    </source>
</evidence>
<feature type="transmembrane region" description="Helical" evidence="6">
    <location>
        <begin position="285"/>
        <end position="306"/>
    </location>
</feature>
<dbReference type="InterPro" id="IPR027022">
    <property type="entry name" value="ABC_permease_BceB-typ"/>
</dbReference>
<dbReference type="PANTHER" id="PTHR46795">
    <property type="entry name" value="ABC TRANSPORTER PERMEASE-RELATED-RELATED"/>
    <property type="match status" value="1"/>
</dbReference>
<accession>A0A1L8QRZ9</accession>
<organism evidence="8 9">
    <name type="scientific">Enterococcus aquimarinus</name>
    <dbReference type="NCBI Taxonomy" id="328396"/>
    <lineage>
        <taxon>Bacteria</taxon>
        <taxon>Bacillati</taxon>
        <taxon>Bacillota</taxon>
        <taxon>Bacilli</taxon>
        <taxon>Lactobacillales</taxon>
        <taxon>Enterococcaceae</taxon>
        <taxon>Enterococcus</taxon>
    </lineage>
</organism>
<comment type="caution">
    <text evidence="8">The sequence shown here is derived from an EMBL/GenBank/DDBJ whole genome shotgun (WGS) entry which is preliminary data.</text>
</comment>
<dbReference type="PIRSF" id="PIRSF018968">
    <property type="entry name" value="ABC_permease_BceB"/>
    <property type="match status" value="1"/>
</dbReference>
<comment type="similarity">
    <text evidence="6">Belongs to the ABC-4 integral membrane protein family.</text>
</comment>
<evidence type="ECO:0000256" key="3">
    <source>
        <dbReference type="ARBA" id="ARBA00022692"/>
    </source>
</evidence>
<dbReference type="GO" id="GO:0055085">
    <property type="term" value="P:transmembrane transport"/>
    <property type="evidence" value="ECO:0007669"/>
    <property type="project" value="UniProtKB-UniRule"/>
</dbReference>
<reference evidence="8 9" key="1">
    <citation type="submission" date="2014-12" db="EMBL/GenBank/DDBJ databases">
        <title>Draft genome sequences of 29 type strains of Enterococci.</title>
        <authorList>
            <person name="Zhong Z."/>
            <person name="Sun Z."/>
            <person name="Liu W."/>
            <person name="Zhang W."/>
            <person name="Zhang H."/>
        </authorList>
    </citation>
    <scope>NUCLEOTIDE SEQUENCE [LARGE SCALE GENOMIC DNA]</scope>
    <source>
        <strain evidence="8 9">DSM 17690</strain>
    </source>
</reference>
<dbReference type="PANTHER" id="PTHR46795:SF3">
    <property type="entry name" value="ABC TRANSPORTER PERMEASE"/>
    <property type="match status" value="1"/>
</dbReference>
<gene>
    <name evidence="8" type="ORF">RU93_GL002320</name>
</gene>
<feature type="transmembrane region" description="Helical" evidence="6">
    <location>
        <begin position="581"/>
        <end position="599"/>
    </location>
</feature>
<dbReference type="InterPro" id="IPR052536">
    <property type="entry name" value="ABC-4_Integral_Memb_Prot"/>
</dbReference>
<evidence type="ECO:0000256" key="5">
    <source>
        <dbReference type="ARBA" id="ARBA00023136"/>
    </source>
</evidence>
<sequence>MTWKLSFISVKKRWQDYVVLLAGLVISVAIFYLFQTMAFNSTFLAEVIPTLADIGIIFQLGTVLLAMITVVYIFYANSFLLSMRKKEYGMYLMLGAKKTKIKQMMAIETLVIGCVSLVIGLVIGMGLAQGMTQSLMARLDVTSELYQAFSPMAMSVTILFFSILFLFTALLNGLKFSRTKLLQLLKEEDVVETFRPSPLLTGGLTFFSLILLGVGYASLWNLMTLGVTGLVIALFTITFGTFLFFSALFPFVTNRLKNHRRFANKKLRMFTLSQLSFKASALSRVLGMVAMLVALSLGAVSVGNAFNNYKEALLNQMPYDLVLYNPGEETLNQVDSLSIEKEYTYHIKQEGTTSFFLVDELKEAPIFVKDGGDFGNKVVPYTKIKVGDRYSYESDEEGNYDIMQGFGLLADPYTPYLGAPEYQIVDQATFEQLSGEVGTIHTYQMANFQEAIPVLKTIDQIESAGLEEPAMVTSKIVMYTTIDGLVGGFVFMGVFLGIAFLAMLASCLMFKVLSSAYKDIQRYNMLHKIGVSNSLLSRSIAQEIAVVFFVPGLLGTLHVLFGLKMFELLIPKPYQHIGVPFLGFLVIYFLYYVLTVMLYKNIVLPKK</sequence>
<feature type="transmembrane region" description="Helical" evidence="6">
    <location>
        <begin position="148"/>
        <end position="171"/>
    </location>
</feature>
<dbReference type="Proteomes" id="UP000182149">
    <property type="component" value="Unassembled WGS sequence"/>
</dbReference>
<keyword evidence="5 6" id="KW-0472">Membrane</keyword>
<keyword evidence="6" id="KW-0813">Transport</keyword>
<dbReference type="STRING" id="328396.RU93_GL002320"/>
<dbReference type="OrthoDB" id="1705903at2"/>
<feature type="transmembrane region" description="Helical" evidence="6">
    <location>
        <begin position="225"/>
        <end position="252"/>
    </location>
</feature>
<protein>
    <submittedName>
        <fullName evidence="8">Permease family protein</fullName>
    </submittedName>
</protein>
<evidence type="ECO:0000256" key="2">
    <source>
        <dbReference type="ARBA" id="ARBA00022475"/>
    </source>
</evidence>
<evidence type="ECO:0000256" key="1">
    <source>
        <dbReference type="ARBA" id="ARBA00004651"/>
    </source>
</evidence>
<dbReference type="InterPro" id="IPR003838">
    <property type="entry name" value="ABC3_permease_C"/>
</dbReference>
<evidence type="ECO:0000313" key="9">
    <source>
        <dbReference type="Proteomes" id="UP000182149"/>
    </source>
</evidence>
<comment type="subcellular location">
    <subcellularLocation>
        <location evidence="1 6">Cell membrane</location>
        <topology evidence="1 6">Multi-pass membrane protein</topology>
    </subcellularLocation>
</comment>
<dbReference type="EMBL" id="JXKD01000009">
    <property type="protein sequence ID" value="OJG10295.1"/>
    <property type="molecule type" value="Genomic_DNA"/>
</dbReference>
<feature type="transmembrane region" description="Helical" evidence="6">
    <location>
        <begin position="535"/>
        <end position="561"/>
    </location>
</feature>